<dbReference type="GO" id="GO:0009897">
    <property type="term" value="C:external side of plasma membrane"/>
    <property type="evidence" value="ECO:0007669"/>
    <property type="project" value="TreeGrafter"/>
</dbReference>
<comment type="caution">
    <text evidence="3">The sequence shown here is derived from an EMBL/GenBank/DDBJ whole genome shotgun (WGS) entry which is preliminary data.</text>
</comment>
<dbReference type="GO" id="GO:0050830">
    <property type="term" value="P:defense response to Gram-positive bacterium"/>
    <property type="evidence" value="ECO:0007669"/>
    <property type="project" value="TreeGrafter"/>
</dbReference>
<dbReference type="GO" id="GO:0050829">
    <property type="term" value="P:defense response to Gram-negative bacterium"/>
    <property type="evidence" value="ECO:0007669"/>
    <property type="project" value="TreeGrafter"/>
</dbReference>
<sequence length="157" mass="17271">MCDPGKRVYRHCDEYTSTTCDSCLMMTYTNAPNGLTQCLPCSVCDTSNGLRVKQPCTLISNTVCEPLPGYYCVDILLKCRKAIKHSTCPPGQYVNQTGTEFVDTVCEDCPAGSYSNGTHCKLHTKCESLGKTTVKAGTKMNDAECRRQSRLRETESG</sequence>
<dbReference type="InterPro" id="IPR001368">
    <property type="entry name" value="TNFR/NGFR_Cys_rich_reg"/>
</dbReference>
<dbReference type="FunFam" id="2.10.50.10:FF:000009">
    <property type="entry name" value="Tumor necrosis factor receptor superfamily member 14"/>
    <property type="match status" value="1"/>
</dbReference>
<comment type="caution">
    <text evidence="1">Lacks conserved residue(s) required for the propagation of feature annotation.</text>
</comment>
<dbReference type="PANTHER" id="PTHR46838:SF1">
    <property type="entry name" value="TUMOR NECROSIS FACTOR RECEPTOR SUPERFAMILY MEMBER 14"/>
    <property type="match status" value="1"/>
</dbReference>
<dbReference type="GO" id="GO:0002720">
    <property type="term" value="P:positive regulation of cytokine production involved in immune response"/>
    <property type="evidence" value="ECO:0007669"/>
    <property type="project" value="TreeGrafter"/>
</dbReference>
<dbReference type="FunFam" id="2.10.50.10:FF:000065">
    <property type="entry name" value="TNF receptor superfamily member 14"/>
    <property type="match status" value="1"/>
</dbReference>
<dbReference type="Pfam" id="PF00020">
    <property type="entry name" value="TNFR_c6"/>
    <property type="match status" value="1"/>
</dbReference>
<name>A0AA88TPZ1_9TELE</name>
<protein>
    <recommendedName>
        <fullName evidence="2">TNFR-Cys domain-containing protein</fullName>
    </recommendedName>
</protein>
<accession>A0AA88TPZ1</accession>
<dbReference type="GO" id="GO:0007165">
    <property type="term" value="P:signal transduction"/>
    <property type="evidence" value="ECO:0007669"/>
    <property type="project" value="InterPro"/>
</dbReference>
<dbReference type="GO" id="GO:0006955">
    <property type="term" value="P:immune response"/>
    <property type="evidence" value="ECO:0007669"/>
    <property type="project" value="InterPro"/>
</dbReference>
<organism evidence="3 4">
    <name type="scientific">Cirrhinus molitorella</name>
    <name type="common">mud carp</name>
    <dbReference type="NCBI Taxonomy" id="172907"/>
    <lineage>
        <taxon>Eukaryota</taxon>
        <taxon>Metazoa</taxon>
        <taxon>Chordata</taxon>
        <taxon>Craniata</taxon>
        <taxon>Vertebrata</taxon>
        <taxon>Euteleostomi</taxon>
        <taxon>Actinopterygii</taxon>
        <taxon>Neopterygii</taxon>
        <taxon>Teleostei</taxon>
        <taxon>Ostariophysi</taxon>
        <taxon>Cypriniformes</taxon>
        <taxon>Cyprinidae</taxon>
        <taxon>Labeoninae</taxon>
        <taxon>Labeonini</taxon>
        <taxon>Cirrhinus</taxon>
    </lineage>
</organism>
<evidence type="ECO:0000259" key="2">
    <source>
        <dbReference type="PROSITE" id="PS50050"/>
    </source>
</evidence>
<dbReference type="PROSITE" id="PS00652">
    <property type="entry name" value="TNFR_NGFR_1"/>
    <property type="match status" value="1"/>
</dbReference>
<evidence type="ECO:0000256" key="1">
    <source>
        <dbReference type="PROSITE-ProRule" id="PRU00206"/>
    </source>
</evidence>
<evidence type="ECO:0000313" key="4">
    <source>
        <dbReference type="Proteomes" id="UP001187343"/>
    </source>
</evidence>
<dbReference type="AlphaFoldDB" id="A0AA88TPZ1"/>
<reference evidence="3" key="1">
    <citation type="submission" date="2023-08" db="EMBL/GenBank/DDBJ databases">
        <title>Chromosome-level Genome Assembly of mud carp (Cirrhinus molitorella).</title>
        <authorList>
            <person name="Liu H."/>
        </authorList>
    </citation>
    <scope>NUCLEOTIDE SEQUENCE</scope>
    <source>
        <strain evidence="3">Prfri</strain>
        <tissue evidence="3">Muscle</tissue>
    </source>
</reference>
<keyword evidence="1" id="KW-1015">Disulfide bond</keyword>
<dbReference type="SUPFAM" id="SSF57586">
    <property type="entry name" value="TNF receptor-like"/>
    <property type="match status" value="2"/>
</dbReference>
<dbReference type="SMART" id="SM00208">
    <property type="entry name" value="TNFR"/>
    <property type="match status" value="3"/>
</dbReference>
<dbReference type="GO" id="GO:0004888">
    <property type="term" value="F:transmembrane signaling receptor activity"/>
    <property type="evidence" value="ECO:0007669"/>
    <property type="project" value="InterPro"/>
</dbReference>
<keyword evidence="4" id="KW-1185">Reference proteome</keyword>
<dbReference type="PROSITE" id="PS50050">
    <property type="entry name" value="TNFR_NGFR_2"/>
    <property type="match status" value="1"/>
</dbReference>
<feature type="repeat" description="TNFR-Cys" evidence="1">
    <location>
        <begin position="22"/>
        <end position="64"/>
    </location>
</feature>
<evidence type="ECO:0000313" key="3">
    <source>
        <dbReference type="EMBL" id="KAK2898501.1"/>
    </source>
</evidence>
<feature type="domain" description="TNFR-Cys" evidence="2">
    <location>
        <begin position="22"/>
        <end position="64"/>
    </location>
</feature>
<dbReference type="Proteomes" id="UP001187343">
    <property type="component" value="Unassembled WGS sequence"/>
</dbReference>
<dbReference type="GO" id="GO:2000406">
    <property type="term" value="P:positive regulation of T cell migration"/>
    <property type="evidence" value="ECO:0007669"/>
    <property type="project" value="TreeGrafter"/>
</dbReference>
<dbReference type="EMBL" id="JAUYZG010000009">
    <property type="protein sequence ID" value="KAK2898501.1"/>
    <property type="molecule type" value="Genomic_DNA"/>
</dbReference>
<feature type="disulfide bond" evidence="1">
    <location>
        <begin position="23"/>
        <end position="38"/>
    </location>
</feature>
<dbReference type="PRINTS" id="PR01680">
    <property type="entry name" value="TNFACTORR6"/>
</dbReference>
<proteinExistence type="predicted"/>
<gene>
    <name evidence="3" type="ORF">Q8A67_009919</name>
</gene>
<dbReference type="GO" id="GO:0046642">
    <property type="term" value="P:negative regulation of alpha-beta T cell proliferation"/>
    <property type="evidence" value="ECO:0007669"/>
    <property type="project" value="TreeGrafter"/>
</dbReference>
<dbReference type="GO" id="GO:0006915">
    <property type="term" value="P:apoptotic process"/>
    <property type="evidence" value="ECO:0007669"/>
    <property type="project" value="InterPro"/>
</dbReference>
<dbReference type="PANTHER" id="PTHR46838">
    <property type="entry name" value="TUMOR NECROSIS FACTOR RECEPTOR SUPERFAMILY MEMBER 14"/>
    <property type="match status" value="1"/>
</dbReference>
<dbReference type="InterPro" id="IPR008063">
    <property type="entry name" value="Fas_rcpt"/>
</dbReference>
<dbReference type="Gene3D" id="2.10.50.10">
    <property type="entry name" value="Tumor Necrosis Factor Receptor, subunit A, domain 2"/>
    <property type="match status" value="3"/>
</dbReference>